<dbReference type="GO" id="GO:0004176">
    <property type="term" value="F:ATP-dependent peptidase activity"/>
    <property type="evidence" value="ECO:0007669"/>
    <property type="project" value="InterPro"/>
</dbReference>
<feature type="compositionally biased region" description="Polar residues" evidence="1">
    <location>
        <begin position="214"/>
        <end position="223"/>
    </location>
</feature>
<dbReference type="Proteomes" id="UP000294200">
    <property type="component" value="Unassembled WGS sequence"/>
</dbReference>
<dbReference type="GO" id="GO:0005524">
    <property type="term" value="F:ATP binding"/>
    <property type="evidence" value="ECO:0007669"/>
    <property type="project" value="InterPro"/>
</dbReference>
<protein>
    <recommendedName>
        <fullName evidence="4">Peptidase M41 domain-containing protein</fullName>
    </recommendedName>
</protein>
<dbReference type="Gene3D" id="1.20.58.760">
    <property type="entry name" value="Peptidase M41"/>
    <property type="match status" value="1"/>
</dbReference>
<dbReference type="GO" id="GO:0004222">
    <property type="term" value="F:metalloendopeptidase activity"/>
    <property type="evidence" value="ECO:0007669"/>
    <property type="project" value="InterPro"/>
</dbReference>
<evidence type="ECO:0000256" key="1">
    <source>
        <dbReference type="SAM" id="MobiDB-lite"/>
    </source>
</evidence>
<name>A0A4R0XB60_9BURK</name>
<evidence type="ECO:0000313" key="3">
    <source>
        <dbReference type="Proteomes" id="UP000294200"/>
    </source>
</evidence>
<dbReference type="GO" id="GO:0006508">
    <property type="term" value="P:proteolysis"/>
    <property type="evidence" value="ECO:0007669"/>
    <property type="project" value="InterPro"/>
</dbReference>
<organism evidence="2 3">
    <name type="scientific">Paraburkholderia steynii</name>
    <dbReference type="NCBI Taxonomy" id="1245441"/>
    <lineage>
        <taxon>Bacteria</taxon>
        <taxon>Pseudomonadati</taxon>
        <taxon>Pseudomonadota</taxon>
        <taxon>Betaproteobacteria</taxon>
        <taxon>Burkholderiales</taxon>
        <taxon>Burkholderiaceae</taxon>
        <taxon>Paraburkholderia</taxon>
    </lineage>
</organism>
<dbReference type="InterPro" id="IPR037219">
    <property type="entry name" value="Peptidase_M41-like"/>
</dbReference>
<sequence length="223" mass="24375">MLSKDVRRVVCIHEAGHAVIHALGGTTIHRVAVAPEGSASWAYQTEREGAEIDLWGACEPSGLGMAWTWCKWDGEHGVYLADRKGFNDVMSELKAFSGAHAHAARHRYLRAYVCGLLAGPIAESIVTNAAFDISNLNYWSGQHHDIPKAQGLSGLLPRRNELSHLITMTEAALRTPAIWARVVALADELEKKGELDDVDEFLPDVDTTWPPSPRSKNTQSAGT</sequence>
<evidence type="ECO:0008006" key="4">
    <source>
        <dbReference type="Google" id="ProtNLM"/>
    </source>
</evidence>
<dbReference type="AlphaFoldDB" id="A0A4R0XB60"/>
<keyword evidence="3" id="KW-1185">Reference proteome</keyword>
<dbReference type="EMBL" id="MWML01000505">
    <property type="protein sequence ID" value="TCG03141.1"/>
    <property type="molecule type" value="Genomic_DNA"/>
</dbReference>
<feature type="region of interest" description="Disordered" evidence="1">
    <location>
        <begin position="200"/>
        <end position="223"/>
    </location>
</feature>
<proteinExistence type="predicted"/>
<accession>A0A4R0XB60</accession>
<evidence type="ECO:0000313" key="2">
    <source>
        <dbReference type="EMBL" id="TCG03141.1"/>
    </source>
</evidence>
<reference evidence="2 3" key="1">
    <citation type="submission" date="2017-02" db="EMBL/GenBank/DDBJ databases">
        <title>Paraburkholderia sophoroidis sp. nov. and Paraburkholderia steynii sp. nov. rhizobial symbionts of the fynbos legume Hypocalyptus sophoroides.</title>
        <authorList>
            <person name="Steenkamp E.T."/>
            <person name="Beukes C.W."/>
            <person name="Van Zyl E."/>
            <person name="Avontuur J."/>
            <person name="Chan W.Y."/>
            <person name="Hassen A."/>
            <person name="Palmer M."/>
            <person name="Mthombeni L."/>
            <person name="Phalane F."/>
            <person name="Sereme K."/>
            <person name="Venter S.N."/>
        </authorList>
    </citation>
    <scope>NUCLEOTIDE SEQUENCE [LARGE SCALE GENOMIC DNA]</scope>
    <source>
        <strain evidence="2 3">HC1.1ba</strain>
    </source>
</reference>
<dbReference type="SUPFAM" id="SSF140990">
    <property type="entry name" value="FtsH protease domain-like"/>
    <property type="match status" value="1"/>
</dbReference>
<gene>
    <name evidence="2" type="ORF">BZM27_50715</name>
</gene>
<comment type="caution">
    <text evidence="2">The sequence shown here is derived from an EMBL/GenBank/DDBJ whole genome shotgun (WGS) entry which is preliminary data.</text>
</comment>